<dbReference type="AlphaFoldDB" id="A0AAV4QWY7"/>
<gene>
    <name evidence="2" type="ORF">CEXT_732641</name>
</gene>
<sequence length="162" mass="17862">MALLHHLNPKFKVKTRGLFFFFDCSKEDSKGLKAENPASLKCVVFSAGIVATAFELRDDKGQKRNKCMRATAEVDSVALKKRFFGKKGSKSLLAAKSGVPKTWNSGAGNGKRTNQGQENEPSVIVQKRAIHMRSVVLASSKEELNRHVGQVVSEGDNNLEHY</sequence>
<reference evidence="2 3" key="1">
    <citation type="submission" date="2021-06" db="EMBL/GenBank/DDBJ databases">
        <title>Caerostris extrusa draft genome.</title>
        <authorList>
            <person name="Kono N."/>
            <person name="Arakawa K."/>
        </authorList>
    </citation>
    <scope>NUCLEOTIDE SEQUENCE [LARGE SCALE GENOMIC DNA]</scope>
</reference>
<proteinExistence type="predicted"/>
<dbReference type="Proteomes" id="UP001054945">
    <property type="component" value="Unassembled WGS sequence"/>
</dbReference>
<name>A0AAV4QWY7_CAEEX</name>
<evidence type="ECO:0000256" key="1">
    <source>
        <dbReference type="SAM" id="MobiDB-lite"/>
    </source>
</evidence>
<dbReference type="EMBL" id="BPLR01007051">
    <property type="protein sequence ID" value="GIY14143.1"/>
    <property type="molecule type" value="Genomic_DNA"/>
</dbReference>
<organism evidence="2 3">
    <name type="scientific">Caerostris extrusa</name>
    <name type="common">Bark spider</name>
    <name type="synonym">Caerostris bankana</name>
    <dbReference type="NCBI Taxonomy" id="172846"/>
    <lineage>
        <taxon>Eukaryota</taxon>
        <taxon>Metazoa</taxon>
        <taxon>Ecdysozoa</taxon>
        <taxon>Arthropoda</taxon>
        <taxon>Chelicerata</taxon>
        <taxon>Arachnida</taxon>
        <taxon>Araneae</taxon>
        <taxon>Araneomorphae</taxon>
        <taxon>Entelegynae</taxon>
        <taxon>Araneoidea</taxon>
        <taxon>Araneidae</taxon>
        <taxon>Caerostris</taxon>
    </lineage>
</organism>
<feature type="region of interest" description="Disordered" evidence="1">
    <location>
        <begin position="102"/>
        <end position="125"/>
    </location>
</feature>
<comment type="caution">
    <text evidence="2">The sequence shown here is derived from an EMBL/GenBank/DDBJ whole genome shotgun (WGS) entry which is preliminary data.</text>
</comment>
<evidence type="ECO:0000313" key="3">
    <source>
        <dbReference type="Proteomes" id="UP001054945"/>
    </source>
</evidence>
<protein>
    <submittedName>
        <fullName evidence="2">Uncharacterized protein</fullName>
    </submittedName>
</protein>
<feature type="compositionally biased region" description="Polar residues" evidence="1">
    <location>
        <begin position="102"/>
        <end position="120"/>
    </location>
</feature>
<evidence type="ECO:0000313" key="2">
    <source>
        <dbReference type="EMBL" id="GIY14143.1"/>
    </source>
</evidence>
<accession>A0AAV4QWY7</accession>
<keyword evidence="3" id="KW-1185">Reference proteome</keyword>